<dbReference type="AlphaFoldDB" id="A0AAU8AQ64"/>
<proteinExistence type="predicted"/>
<evidence type="ECO:0000259" key="1">
    <source>
        <dbReference type="Pfam" id="PF01425"/>
    </source>
</evidence>
<sequence length="43" mass="4017">MHCDTPLNTAAPLCLPGGASSGSAAAVAARLADFALGTDTGGS</sequence>
<evidence type="ECO:0000313" key="2">
    <source>
        <dbReference type="EMBL" id="XCC96656.1"/>
    </source>
</evidence>
<dbReference type="InterPro" id="IPR023631">
    <property type="entry name" value="Amidase_dom"/>
</dbReference>
<dbReference type="Gene3D" id="3.90.1300.10">
    <property type="entry name" value="Amidase signature (AS) domain"/>
    <property type="match status" value="1"/>
</dbReference>
<dbReference type="RefSeq" id="WP_353475557.1">
    <property type="nucleotide sequence ID" value="NZ_CP123385.1"/>
</dbReference>
<dbReference type="PANTHER" id="PTHR46310:SF7">
    <property type="entry name" value="AMIDASE 1"/>
    <property type="match status" value="1"/>
</dbReference>
<protein>
    <submittedName>
        <fullName evidence="2">Amidase family protein</fullName>
    </submittedName>
</protein>
<accession>A0AAU8AQ64</accession>
<dbReference type="EMBL" id="CP123385">
    <property type="protein sequence ID" value="XCC96656.1"/>
    <property type="molecule type" value="Genomic_DNA"/>
</dbReference>
<organism evidence="2">
    <name type="scientific">Alloyangia sp. H15</name>
    <dbReference type="NCBI Taxonomy" id="3029062"/>
    <lineage>
        <taxon>Bacteria</taxon>
        <taxon>Pseudomonadati</taxon>
        <taxon>Pseudomonadota</taxon>
        <taxon>Alphaproteobacteria</taxon>
        <taxon>Rhodobacterales</taxon>
        <taxon>Roseobacteraceae</taxon>
        <taxon>Alloyangia</taxon>
    </lineage>
</organism>
<dbReference type="SUPFAM" id="SSF75304">
    <property type="entry name" value="Amidase signature (AS) enzymes"/>
    <property type="match status" value="1"/>
</dbReference>
<feature type="domain" description="Amidase" evidence="1">
    <location>
        <begin position="12"/>
        <end position="43"/>
    </location>
</feature>
<dbReference type="InterPro" id="IPR036928">
    <property type="entry name" value="AS_sf"/>
</dbReference>
<dbReference type="Pfam" id="PF01425">
    <property type="entry name" value="Amidase"/>
    <property type="match status" value="1"/>
</dbReference>
<dbReference type="PANTHER" id="PTHR46310">
    <property type="entry name" value="AMIDASE 1"/>
    <property type="match status" value="1"/>
</dbReference>
<reference evidence="2" key="1">
    <citation type="submission" date="2023-02" db="EMBL/GenBank/DDBJ databases">
        <title>Description and genomic characterization of Salipiger bruguierae sp. nov., isolated from the sediment of mangrove plant Bruguiera sexangula.</title>
        <authorList>
            <person name="Long M."/>
        </authorList>
    </citation>
    <scope>NUCLEOTIDE SEQUENCE</scope>
    <source>
        <strain evidence="2">H15</strain>
    </source>
</reference>
<gene>
    <name evidence="2" type="ORF">PVT71_16875</name>
</gene>
<name>A0AAU8AQ64_9RHOB</name>